<protein>
    <submittedName>
        <fullName evidence="1">Uncharacterized protein</fullName>
    </submittedName>
</protein>
<name>A0A4R3JKC1_9RHOB</name>
<evidence type="ECO:0000313" key="1">
    <source>
        <dbReference type="EMBL" id="TCS66649.1"/>
    </source>
</evidence>
<dbReference type="EMBL" id="SLZU01000002">
    <property type="protein sequence ID" value="TCS66649.1"/>
    <property type="molecule type" value="Genomic_DNA"/>
</dbReference>
<organism evidence="1 2">
    <name type="scientific">Primorskyibacter sedentarius</name>
    <dbReference type="NCBI Taxonomy" id="745311"/>
    <lineage>
        <taxon>Bacteria</taxon>
        <taxon>Pseudomonadati</taxon>
        <taxon>Pseudomonadota</taxon>
        <taxon>Alphaproteobacteria</taxon>
        <taxon>Rhodobacterales</taxon>
        <taxon>Roseobacteraceae</taxon>
        <taxon>Primorskyibacter</taxon>
    </lineage>
</organism>
<proteinExistence type="predicted"/>
<dbReference type="AlphaFoldDB" id="A0A4R3JKC1"/>
<accession>A0A4R3JKC1</accession>
<sequence length="188" mass="21701">MYREGCLQPGRRGNWVWSQDGEEVARIGYSAKQNQVVLDYRISQYGGEWESITETVCITHADCHFGGTRPYFICPGVASGRACNRRVGKLFAGGRYFLCRHCYDVAYTCQSEARYNRMLRRANKLRMALGGNPGTANIIAFKPKGMWNRTYAQRCFEIEWCECEADRAFVWKHRHLLSAGDLRMFLED</sequence>
<evidence type="ECO:0000313" key="2">
    <source>
        <dbReference type="Proteomes" id="UP000295696"/>
    </source>
</evidence>
<keyword evidence="2" id="KW-1185">Reference proteome</keyword>
<comment type="caution">
    <text evidence="1">The sequence shown here is derived from an EMBL/GenBank/DDBJ whole genome shotgun (WGS) entry which is preliminary data.</text>
</comment>
<dbReference type="RefSeq" id="WP_243651851.1">
    <property type="nucleotide sequence ID" value="NZ_SLZU01000002.1"/>
</dbReference>
<reference evidence="1 2" key="1">
    <citation type="submission" date="2019-03" db="EMBL/GenBank/DDBJ databases">
        <title>Genomic Encyclopedia of Type Strains, Phase IV (KMG-IV): sequencing the most valuable type-strain genomes for metagenomic binning, comparative biology and taxonomic classification.</title>
        <authorList>
            <person name="Goeker M."/>
        </authorList>
    </citation>
    <scope>NUCLEOTIDE SEQUENCE [LARGE SCALE GENOMIC DNA]</scope>
    <source>
        <strain evidence="1 2">DSM 104836</strain>
    </source>
</reference>
<gene>
    <name evidence="1" type="ORF">EDD52_102467</name>
</gene>
<dbReference type="Proteomes" id="UP000295696">
    <property type="component" value="Unassembled WGS sequence"/>
</dbReference>